<comment type="caution">
    <text evidence="1">The sequence shown here is derived from an EMBL/GenBank/DDBJ whole genome shotgun (WGS) entry which is preliminary data.</text>
</comment>
<gene>
    <name evidence="1" type="ORF">N473_07455</name>
</gene>
<evidence type="ECO:0000313" key="1">
    <source>
        <dbReference type="EMBL" id="KZN68253.1"/>
    </source>
</evidence>
<dbReference type="Proteomes" id="UP000076486">
    <property type="component" value="Unassembled WGS sequence"/>
</dbReference>
<dbReference type="EMBL" id="AUYC01000002">
    <property type="protein sequence ID" value="KZN68253.1"/>
    <property type="molecule type" value="Genomic_DNA"/>
</dbReference>
<organism evidence="1 2">
    <name type="scientific">Pseudoalteromonas luteoviolacea CPMOR-1</name>
    <dbReference type="NCBI Taxonomy" id="1365248"/>
    <lineage>
        <taxon>Bacteria</taxon>
        <taxon>Pseudomonadati</taxon>
        <taxon>Pseudomonadota</taxon>
        <taxon>Gammaproteobacteria</taxon>
        <taxon>Alteromonadales</taxon>
        <taxon>Pseudoalteromonadaceae</taxon>
        <taxon>Pseudoalteromonas</taxon>
    </lineage>
</organism>
<accession>A0A162B8E4</accession>
<protein>
    <submittedName>
        <fullName evidence="1">Uncharacterized protein</fullName>
    </submittedName>
</protein>
<proteinExistence type="predicted"/>
<name>A0A162B8E4_9GAMM</name>
<dbReference type="AlphaFoldDB" id="A0A162B8E4"/>
<sequence>MRAFVFLSALLLSFKGLTVEQQYLVTQVDIQGEVVLFKTHPQKQVTQLSCVEPSLQAHWGVDLNAPGNVNIYSLVLGAFDSQTPVTITSKQACIAGVEAVKAIGVMK</sequence>
<evidence type="ECO:0000313" key="2">
    <source>
        <dbReference type="Proteomes" id="UP000076486"/>
    </source>
</evidence>
<dbReference type="RefSeq" id="WP_063366316.1">
    <property type="nucleotide sequence ID" value="NZ_AUYC01000002.1"/>
</dbReference>
<reference evidence="1 2" key="1">
    <citation type="submission" date="2013-07" db="EMBL/GenBank/DDBJ databases">
        <title>Comparative Genomic and Metabolomic Analysis of Twelve Strains of Pseudoalteromonas luteoviolacea.</title>
        <authorList>
            <person name="Vynne N.G."/>
            <person name="Mansson M."/>
            <person name="Gram L."/>
        </authorList>
    </citation>
    <scope>NUCLEOTIDE SEQUENCE [LARGE SCALE GENOMIC DNA]</scope>
    <source>
        <strain evidence="1 2">CPMOR-1</strain>
    </source>
</reference>
<dbReference type="PATRIC" id="fig|1365248.3.peg.163"/>